<dbReference type="Proteomes" id="UP000271241">
    <property type="component" value="Unassembled WGS sequence"/>
</dbReference>
<accession>A0A4P9XGW6</accession>
<sequence length="242" mass="27091">MTDNVAPPCLAQRLRGEGLAKTRVRRSNGARNAPIRRGQGAFGRLPAISANRKIRERSTNSDHSWAEKHAQKAVMYIHRCPFAKNVRSIVCKIWQALVCYWEDYYGYRYCYRSAAALADEDSTAYLSYGPSRIDDAAHMLDAATLSDTATPLAFRRVTRLDRRPHKGRGGASDNAVILKVLIAESLPYASVFIYARARVYDLVTCVRTASPYRAQRIDRSASTVRTEAQPSDIAFAGRRFAV</sequence>
<reference evidence="2" key="1">
    <citation type="journal article" date="2018" name="Nat. Microbiol.">
        <title>Leveraging single-cell genomics to expand the fungal tree of life.</title>
        <authorList>
            <person name="Ahrendt S.R."/>
            <person name="Quandt C.A."/>
            <person name="Ciobanu D."/>
            <person name="Clum A."/>
            <person name="Salamov A."/>
            <person name="Andreopoulos B."/>
            <person name="Cheng J.F."/>
            <person name="Woyke T."/>
            <person name="Pelin A."/>
            <person name="Henrissat B."/>
            <person name="Reynolds N.K."/>
            <person name="Benny G.L."/>
            <person name="Smith M.E."/>
            <person name="James T.Y."/>
            <person name="Grigoriev I.V."/>
        </authorList>
    </citation>
    <scope>NUCLEOTIDE SEQUENCE [LARGE SCALE GENOMIC DNA]</scope>
    <source>
        <strain evidence="2">RSA 1356</strain>
    </source>
</reference>
<dbReference type="AlphaFoldDB" id="A0A4P9XGW6"/>
<name>A0A4P9XGW6_9FUNG</name>
<proteinExistence type="predicted"/>
<evidence type="ECO:0000313" key="2">
    <source>
        <dbReference type="Proteomes" id="UP000271241"/>
    </source>
</evidence>
<evidence type="ECO:0000313" key="1">
    <source>
        <dbReference type="EMBL" id="RKP04420.1"/>
    </source>
</evidence>
<keyword evidence="2" id="KW-1185">Reference proteome</keyword>
<dbReference type="EMBL" id="KZ993746">
    <property type="protein sequence ID" value="RKP04420.1"/>
    <property type="molecule type" value="Genomic_DNA"/>
</dbReference>
<gene>
    <name evidence="1" type="ORF">THASP1DRAFT_26957</name>
</gene>
<organism evidence="1 2">
    <name type="scientific">Thamnocephalis sphaerospora</name>
    <dbReference type="NCBI Taxonomy" id="78915"/>
    <lineage>
        <taxon>Eukaryota</taxon>
        <taxon>Fungi</taxon>
        <taxon>Fungi incertae sedis</taxon>
        <taxon>Zoopagomycota</taxon>
        <taxon>Zoopagomycotina</taxon>
        <taxon>Zoopagomycetes</taxon>
        <taxon>Zoopagales</taxon>
        <taxon>Sigmoideomycetaceae</taxon>
        <taxon>Thamnocephalis</taxon>
    </lineage>
</organism>
<protein>
    <submittedName>
        <fullName evidence="1">Uncharacterized protein</fullName>
    </submittedName>
</protein>